<name>A0A818IN63_9BILA</name>
<organism evidence="2 3">
    <name type="scientific">Adineta steineri</name>
    <dbReference type="NCBI Taxonomy" id="433720"/>
    <lineage>
        <taxon>Eukaryota</taxon>
        <taxon>Metazoa</taxon>
        <taxon>Spiralia</taxon>
        <taxon>Gnathifera</taxon>
        <taxon>Rotifera</taxon>
        <taxon>Eurotatoria</taxon>
        <taxon>Bdelloidea</taxon>
        <taxon>Adinetida</taxon>
        <taxon>Adinetidae</taxon>
        <taxon>Adineta</taxon>
    </lineage>
</organism>
<dbReference type="PROSITE" id="PS51257">
    <property type="entry name" value="PROKAR_LIPOPROTEIN"/>
    <property type="match status" value="1"/>
</dbReference>
<comment type="caution">
    <text evidence="2">The sequence shown here is derived from an EMBL/GenBank/DDBJ whole genome shotgun (WGS) entry which is preliminary data.</text>
</comment>
<protein>
    <submittedName>
        <fullName evidence="2">Uncharacterized protein</fullName>
    </submittedName>
</protein>
<evidence type="ECO:0000256" key="1">
    <source>
        <dbReference type="SAM" id="SignalP"/>
    </source>
</evidence>
<sequence>MKVFLSLLLTVGIACGAVLPSKPDCSFAFCIMSFQVCPDGTPAPVPADGCCPSLSACKAVVTPVKPSKPNCAFTMCTMIMLTCADGKPAPVPADGCCPSLSACKTSAVDSRSNPLGSLGSLLSGSNILQTLSTATHGTNLGTVLSIVNLLNNVQLLSNDIHQIPLLINQTLGAILNTTGQAGQIVVDQLIGALGNAQQKDASRDLLGLLGQNANLLSSITHLLPQGTSISQILTILNLLNNINALNQDIHQIPAVLNQTLSAIFQGAGQAGQVVIDQLMGLVGAHPQAASRDLLGLLGQNANLLSSITHLLPQGTSISQILTILNLLNNINALNQDIHQIPVVLNQTLAAVFQGAGQAGQVVIDQLMGLVGVKPQVQKRDLLGMLGQNANLLSSITHLLPQGTSISQILTILNLLNNINALNQDIHQIPAVLNQTLAAIFQGAGQAGQVVIDQLMGLVGAHQQAASRDLLGLLGQNANLLSSITHLLPQGTSISQILTILNLLNNINALNQDIHQIPAVLNQTLSAIFQGAGQAGQVVIDQLMGLVGAHPQAASRDLLGLLGQNANLLSSITHLLPQGTSISQILSILNLLNNINALNQDIHQIPAVLNQTLAAIFQGAGQAGQVVIDQLLGLVGAKPQAASRDLLGLLGQNANLLSSITHLLPQGTSISTVLSILNMLNNINALNQDIHQIPALLQETLQGLLAGVQNIVPQKN</sequence>
<proteinExistence type="predicted"/>
<accession>A0A818IN63</accession>
<keyword evidence="1" id="KW-0732">Signal</keyword>
<evidence type="ECO:0000313" key="2">
    <source>
        <dbReference type="EMBL" id="CAF3526276.1"/>
    </source>
</evidence>
<dbReference type="AlphaFoldDB" id="A0A818IN63"/>
<gene>
    <name evidence="2" type="ORF">OXD698_LOCUS2697</name>
</gene>
<feature type="signal peptide" evidence="1">
    <location>
        <begin position="1"/>
        <end position="16"/>
    </location>
</feature>
<evidence type="ECO:0000313" key="3">
    <source>
        <dbReference type="Proteomes" id="UP000663844"/>
    </source>
</evidence>
<dbReference type="Proteomes" id="UP000663844">
    <property type="component" value="Unassembled WGS sequence"/>
</dbReference>
<reference evidence="2" key="1">
    <citation type="submission" date="2021-02" db="EMBL/GenBank/DDBJ databases">
        <authorList>
            <person name="Nowell W R."/>
        </authorList>
    </citation>
    <scope>NUCLEOTIDE SEQUENCE</scope>
</reference>
<dbReference type="EMBL" id="CAJOAZ010000091">
    <property type="protein sequence ID" value="CAF3526276.1"/>
    <property type="molecule type" value="Genomic_DNA"/>
</dbReference>
<feature type="chain" id="PRO_5032764201" evidence="1">
    <location>
        <begin position="17"/>
        <end position="715"/>
    </location>
</feature>